<evidence type="ECO:0000313" key="2">
    <source>
        <dbReference type="EMBL" id="KAB8219122.1"/>
    </source>
</evidence>
<proteinExistence type="predicted"/>
<dbReference type="AlphaFoldDB" id="A0A5N6END0"/>
<sequence length="113" mass="12016">MTNWPDVPTKPAEGISDFTPAQTPPAGTARNPQTSGKPTPKPFQPLTVRGLTFQNRLGGALAAVFEESIYAKAPKGSHSSEKGIRVLYAKGSGNITVSSHNLHPVDTRNNHKA</sequence>
<dbReference type="EMBL" id="ML733442">
    <property type="protein sequence ID" value="KAB8219122.1"/>
    <property type="molecule type" value="Genomic_DNA"/>
</dbReference>
<name>A0A5N6END0_9EURO</name>
<dbReference type="Proteomes" id="UP000326799">
    <property type="component" value="Unassembled WGS sequence"/>
</dbReference>
<reference evidence="2 3" key="1">
    <citation type="submission" date="2019-04" db="EMBL/GenBank/DDBJ databases">
        <title>Fungal friends and foes A comparative genomics study of 23 Aspergillus species from section Flavi.</title>
        <authorList>
            <consortium name="DOE Joint Genome Institute"/>
            <person name="Kjaerbolling I."/>
            <person name="Vesth T.C."/>
            <person name="Frisvad J.C."/>
            <person name="Nybo J.L."/>
            <person name="Theobald S."/>
            <person name="Kildgaard S."/>
            <person name="Petersen T.I."/>
            <person name="Kuo A."/>
            <person name="Sato A."/>
            <person name="Lyhne E.K."/>
            <person name="Kogle M.E."/>
            <person name="Wiebenga A."/>
            <person name="Kun R.S."/>
            <person name="Lubbers R.J."/>
            <person name="Makela M.R."/>
            <person name="Barry K."/>
            <person name="Chovatia M."/>
            <person name="Clum A."/>
            <person name="Daum C."/>
            <person name="Haridas S."/>
            <person name="He G."/>
            <person name="LaButti K."/>
            <person name="Lipzen A."/>
            <person name="Mondo S."/>
            <person name="Pangilinan J."/>
            <person name="Riley R."/>
            <person name="Salamov A."/>
            <person name="Simmons B.A."/>
            <person name="Magnuson J.K."/>
            <person name="Henrissat B."/>
            <person name="Mortensen U.H."/>
            <person name="Larsen T.O."/>
            <person name="De vries R.P."/>
            <person name="Grigoriev I.V."/>
            <person name="Machida M."/>
            <person name="Baker S.E."/>
            <person name="Andersen M.R."/>
        </authorList>
    </citation>
    <scope>NUCLEOTIDE SEQUENCE [LARGE SCALE GENOMIC DNA]</scope>
    <source>
        <strain evidence="2 3">CBS 126849</strain>
    </source>
</reference>
<gene>
    <name evidence="2" type="ORF">BDV33DRAFT_204808</name>
</gene>
<organism evidence="2 3">
    <name type="scientific">Aspergillus novoparasiticus</name>
    <dbReference type="NCBI Taxonomy" id="986946"/>
    <lineage>
        <taxon>Eukaryota</taxon>
        <taxon>Fungi</taxon>
        <taxon>Dikarya</taxon>
        <taxon>Ascomycota</taxon>
        <taxon>Pezizomycotina</taxon>
        <taxon>Eurotiomycetes</taxon>
        <taxon>Eurotiomycetidae</taxon>
        <taxon>Eurotiales</taxon>
        <taxon>Aspergillaceae</taxon>
        <taxon>Aspergillus</taxon>
        <taxon>Aspergillus subgen. Circumdati</taxon>
    </lineage>
</organism>
<feature type="region of interest" description="Disordered" evidence="1">
    <location>
        <begin position="1"/>
        <end position="45"/>
    </location>
</feature>
<protein>
    <submittedName>
        <fullName evidence="2">Uncharacterized protein</fullName>
    </submittedName>
</protein>
<keyword evidence="3" id="KW-1185">Reference proteome</keyword>
<evidence type="ECO:0000313" key="3">
    <source>
        <dbReference type="Proteomes" id="UP000326799"/>
    </source>
</evidence>
<evidence type="ECO:0000256" key="1">
    <source>
        <dbReference type="SAM" id="MobiDB-lite"/>
    </source>
</evidence>
<accession>A0A5N6END0</accession>